<feature type="region of interest" description="Disordered" evidence="1">
    <location>
        <begin position="1"/>
        <end position="21"/>
    </location>
</feature>
<keyword evidence="2" id="KW-0812">Transmembrane</keyword>
<dbReference type="GO" id="GO:0042834">
    <property type="term" value="F:peptidoglycan binding"/>
    <property type="evidence" value="ECO:0007669"/>
    <property type="project" value="InterPro"/>
</dbReference>
<dbReference type="Gene3D" id="3.30.70.1070">
    <property type="entry name" value="Sporulation related repeat"/>
    <property type="match status" value="1"/>
</dbReference>
<feature type="domain" description="SPOR" evidence="3">
    <location>
        <begin position="92"/>
        <end position="173"/>
    </location>
</feature>
<evidence type="ECO:0000256" key="2">
    <source>
        <dbReference type="SAM" id="Phobius"/>
    </source>
</evidence>
<dbReference type="Proteomes" id="UP000315498">
    <property type="component" value="Unassembled WGS sequence"/>
</dbReference>
<proteinExistence type="predicted"/>
<dbReference type="InterPro" id="IPR036680">
    <property type="entry name" value="SPOR-like_sf"/>
</dbReference>
<dbReference type="Pfam" id="PF05036">
    <property type="entry name" value="SPOR"/>
    <property type="match status" value="1"/>
</dbReference>
<dbReference type="SUPFAM" id="SSF110997">
    <property type="entry name" value="Sporulation related repeat"/>
    <property type="match status" value="1"/>
</dbReference>
<feature type="compositionally biased region" description="Basic residues" evidence="1">
    <location>
        <begin position="8"/>
        <end position="19"/>
    </location>
</feature>
<dbReference type="EMBL" id="SHBG01000004">
    <property type="protein sequence ID" value="RZO25462.1"/>
    <property type="molecule type" value="Genomic_DNA"/>
</dbReference>
<evidence type="ECO:0000256" key="1">
    <source>
        <dbReference type="SAM" id="MobiDB-lite"/>
    </source>
</evidence>
<reference evidence="4 5" key="1">
    <citation type="submission" date="2019-02" db="EMBL/GenBank/DDBJ databases">
        <title>Prokaryotic population dynamics and viral predation in marine succession experiment using metagenomics: the confinement effect.</title>
        <authorList>
            <person name="Haro-Moreno J.M."/>
            <person name="Rodriguez-Valera F."/>
            <person name="Lopez-Perez M."/>
        </authorList>
    </citation>
    <scope>NUCLEOTIDE SEQUENCE [LARGE SCALE GENOMIC DNA]</scope>
    <source>
        <strain evidence="4">MED-G161</strain>
    </source>
</reference>
<feature type="transmembrane region" description="Helical" evidence="2">
    <location>
        <begin position="35"/>
        <end position="54"/>
    </location>
</feature>
<dbReference type="PROSITE" id="PS51724">
    <property type="entry name" value="SPOR"/>
    <property type="match status" value="1"/>
</dbReference>
<accession>A0A520MW47</accession>
<keyword evidence="2" id="KW-1133">Transmembrane helix</keyword>
<gene>
    <name evidence="4" type="ORF">EVA94_00805</name>
</gene>
<protein>
    <submittedName>
        <fullName evidence="4">SPOR domain-containing protein</fullName>
    </submittedName>
</protein>
<keyword evidence="2" id="KW-0472">Membrane</keyword>
<evidence type="ECO:0000313" key="5">
    <source>
        <dbReference type="Proteomes" id="UP000315498"/>
    </source>
</evidence>
<dbReference type="InterPro" id="IPR007730">
    <property type="entry name" value="SPOR-like_dom"/>
</dbReference>
<organism evidence="4 5">
    <name type="scientific">SAR86 cluster bacterium</name>
    <dbReference type="NCBI Taxonomy" id="2030880"/>
    <lineage>
        <taxon>Bacteria</taxon>
        <taxon>Pseudomonadati</taxon>
        <taxon>Pseudomonadota</taxon>
        <taxon>Gammaproteobacteria</taxon>
        <taxon>SAR86 cluster</taxon>
    </lineage>
</organism>
<comment type="caution">
    <text evidence="4">The sequence shown here is derived from an EMBL/GenBank/DDBJ whole genome shotgun (WGS) entry which is preliminary data.</text>
</comment>
<dbReference type="AlphaFoldDB" id="A0A520MW47"/>
<evidence type="ECO:0000313" key="4">
    <source>
        <dbReference type="EMBL" id="RZO25462.1"/>
    </source>
</evidence>
<name>A0A520MW47_9GAMM</name>
<evidence type="ECO:0000259" key="3">
    <source>
        <dbReference type="PROSITE" id="PS51724"/>
    </source>
</evidence>
<sequence>MKDFANRNSKKNKTTKRKSVFSANRQSESTISKNSLIFLLFMCAGLIATSVFYFKTDVVSIKPINSTNSVMINFPTSLLENSVLIEYKEDNNLIECEYFVQIGAYGNRKYAVEAKNMLVEVVDDISINEVYSTLEPGKLLNSVLSGPYLNRSAANNAKEKITKSGFDPRLRTLCKEK</sequence>